<dbReference type="RefSeq" id="WP_393013345.1">
    <property type="nucleotide sequence ID" value="NZ_JAZAQF010000069.1"/>
</dbReference>
<name>A0ABW7CAR0_9CYAN</name>
<sequence>MNRPSQLLPAAPQTTQTAQVELAPIALDLQPLVTGSNWLGSLLALLVLAHGITTSTERSLRLVMPVVQCLVKWLITQRQKPRR</sequence>
<evidence type="ECO:0000313" key="2">
    <source>
        <dbReference type="Proteomes" id="UP001604335"/>
    </source>
</evidence>
<keyword evidence="2" id="KW-1185">Reference proteome</keyword>
<reference evidence="2" key="1">
    <citation type="journal article" date="2024" name="Algal Res.">
        <title>Biochemical, toxicological and genomic investigation of a high-biomass producing Limnothrix strain isolated from Italian shallow drinking water reservoir.</title>
        <authorList>
            <person name="Simonazzi M."/>
            <person name="Shishido T.K."/>
            <person name="Delbaje E."/>
            <person name="Wahlsten M."/>
            <person name="Fewer D.P."/>
            <person name="Sivonen K."/>
            <person name="Pezzolesi L."/>
            <person name="Pistocchi R."/>
        </authorList>
    </citation>
    <scope>NUCLEOTIDE SEQUENCE [LARGE SCALE GENOMIC DNA]</scope>
    <source>
        <strain evidence="2">LRLZ20PSL1</strain>
    </source>
</reference>
<gene>
    <name evidence="1" type="ORF">VPK24_11260</name>
</gene>
<proteinExistence type="predicted"/>
<organism evidence="1 2">
    <name type="scientific">Limnothrix redekei LRLZ20PSL1</name>
    <dbReference type="NCBI Taxonomy" id="3112953"/>
    <lineage>
        <taxon>Bacteria</taxon>
        <taxon>Bacillati</taxon>
        <taxon>Cyanobacteriota</taxon>
        <taxon>Cyanophyceae</taxon>
        <taxon>Pseudanabaenales</taxon>
        <taxon>Pseudanabaenaceae</taxon>
        <taxon>Limnothrix</taxon>
    </lineage>
</organism>
<protein>
    <submittedName>
        <fullName evidence="1">Uncharacterized protein</fullName>
    </submittedName>
</protein>
<dbReference type="EMBL" id="JAZAQF010000069">
    <property type="protein sequence ID" value="MFG3818215.1"/>
    <property type="molecule type" value="Genomic_DNA"/>
</dbReference>
<dbReference type="Proteomes" id="UP001604335">
    <property type="component" value="Unassembled WGS sequence"/>
</dbReference>
<comment type="caution">
    <text evidence="1">The sequence shown here is derived from an EMBL/GenBank/DDBJ whole genome shotgun (WGS) entry which is preliminary data.</text>
</comment>
<accession>A0ABW7CAR0</accession>
<evidence type="ECO:0000313" key="1">
    <source>
        <dbReference type="EMBL" id="MFG3818215.1"/>
    </source>
</evidence>